<keyword evidence="8" id="KW-1185">Reference proteome</keyword>
<evidence type="ECO:0000259" key="6">
    <source>
        <dbReference type="Pfam" id="PF00724"/>
    </source>
</evidence>
<dbReference type="InterPro" id="IPR013785">
    <property type="entry name" value="Aldolase_TIM"/>
</dbReference>
<evidence type="ECO:0000256" key="3">
    <source>
        <dbReference type="ARBA" id="ARBA00022643"/>
    </source>
</evidence>
<accession>A0A0D2ABH7</accession>
<gene>
    <name evidence="7" type="ORF">PV07_12523</name>
</gene>
<proteinExistence type="predicted"/>
<dbReference type="InterPro" id="IPR001155">
    <property type="entry name" value="OxRdtase_FMN_N"/>
</dbReference>
<dbReference type="GeneID" id="27351717"/>
<dbReference type="HOGENOM" id="CLU_012153_2_1_1"/>
<keyword evidence="2" id="KW-0285">Flavoprotein</keyword>
<dbReference type="InterPro" id="IPR044152">
    <property type="entry name" value="YqjM-like"/>
</dbReference>
<evidence type="ECO:0000256" key="2">
    <source>
        <dbReference type="ARBA" id="ARBA00022630"/>
    </source>
</evidence>
<dbReference type="STRING" id="569365.A0A0D2ABH7"/>
<dbReference type="GO" id="GO:0003959">
    <property type="term" value="F:NADPH dehydrogenase activity"/>
    <property type="evidence" value="ECO:0007669"/>
    <property type="project" value="InterPro"/>
</dbReference>
<dbReference type="Proteomes" id="UP000054466">
    <property type="component" value="Unassembled WGS sequence"/>
</dbReference>
<name>A0A0D2ABH7_9EURO</name>
<keyword evidence="5" id="KW-0560">Oxidoreductase</keyword>
<dbReference type="Pfam" id="PF00724">
    <property type="entry name" value="Oxidored_FMN"/>
    <property type="match status" value="1"/>
</dbReference>
<evidence type="ECO:0000256" key="5">
    <source>
        <dbReference type="ARBA" id="ARBA00023002"/>
    </source>
</evidence>
<keyword evidence="4" id="KW-0521">NADP</keyword>
<dbReference type="EMBL" id="KN847049">
    <property type="protein sequence ID" value="KIW22107.1"/>
    <property type="molecule type" value="Genomic_DNA"/>
</dbReference>
<comment type="cofactor">
    <cofactor evidence="1">
        <name>FMN</name>
        <dbReference type="ChEBI" id="CHEBI:58210"/>
    </cofactor>
</comment>
<dbReference type="GO" id="GO:0050661">
    <property type="term" value="F:NADP binding"/>
    <property type="evidence" value="ECO:0007669"/>
    <property type="project" value="InterPro"/>
</dbReference>
<dbReference type="OrthoDB" id="72788at2759"/>
<dbReference type="Gene3D" id="3.20.20.70">
    <property type="entry name" value="Aldolase class I"/>
    <property type="match status" value="1"/>
</dbReference>
<feature type="domain" description="NADH:flavin oxidoreductase/NADH oxidase N-terminal" evidence="6">
    <location>
        <begin position="41"/>
        <end position="381"/>
    </location>
</feature>
<evidence type="ECO:0000313" key="8">
    <source>
        <dbReference type="Proteomes" id="UP000054466"/>
    </source>
</evidence>
<dbReference type="RefSeq" id="XP_016242323.1">
    <property type="nucleotide sequence ID" value="XM_016400055.1"/>
</dbReference>
<dbReference type="SUPFAM" id="SSF51395">
    <property type="entry name" value="FMN-linked oxidoreductases"/>
    <property type="match status" value="1"/>
</dbReference>
<dbReference type="PANTHER" id="PTHR43303">
    <property type="entry name" value="NADPH DEHYDROGENASE C23G7.10C-RELATED"/>
    <property type="match status" value="1"/>
</dbReference>
<evidence type="ECO:0000313" key="7">
    <source>
        <dbReference type="EMBL" id="KIW22107.1"/>
    </source>
</evidence>
<protein>
    <recommendedName>
        <fullName evidence="6">NADH:flavin oxidoreductase/NADH oxidase N-terminal domain-containing protein</fullName>
    </recommendedName>
</protein>
<dbReference type="PANTHER" id="PTHR43303:SF4">
    <property type="entry name" value="NADPH DEHYDROGENASE C23G7.10C-RELATED"/>
    <property type="match status" value="1"/>
</dbReference>
<sequence length="418" mass="45249">MAVTHHLDNPGAKGVSFYSPAQDVPAGTAVSPQAGNAPIPKLFQPLTIRGVTFPNRIWLAPMAQYSADPANGTVTPWHMAHLGGIIMRGAGLTMTEGISVTPNGRTSPQDPGIWSDEQIAPLARLVEFAHSQNQKIGIQLAHGGRKASTVAPWLAAAELIPDDLGGWSSQVVGPSPVSYPHLAEPRALTIDQIKEIKTAYVAAMQRAVRAGFDVIEIHAGHGYLLSSFHSPASNHRSDEYGGNFENRTRLTREIVQLTRASMPETMPLFLRVNGTDWLEEELSLPGSWRVEDTARLAPILADLGVDLYDISSGGLHPLQKVRGGPAYQTPFAQAAKSAVGDRMLVSTVGNITHGHQANELLEGGLDVIFAGRPFLKNPGLVWSWADDLGVQVRWANQIRWTVEGRTKRVRKDPIPEAE</sequence>
<dbReference type="GO" id="GO:0010181">
    <property type="term" value="F:FMN binding"/>
    <property type="evidence" value="ECO:0007669"/>
    <property type="project" value="InterPro"/>
</dbReference>
<dbReference type="AlphaFoldDB" id="A0A0D2ABH7"/>
<organism evidence="7 8">
    <name type="scientific">Cladophialophora immunda</name>
    <dbReference type="NCBI Taxonomy" id="569365"/>
    <lineage>
        <taxon>Eukaryota</taxon>
        <taxon>Fungi</taxon>
        <taxon>Dikarya</taxon>
        <taxon>Ascomycota</taxon>
        <taxon>Pezizomycotina</taxon>
        <taxon>Eurotiomycetes</taxon>
        <taxon>Chaetothyriomycetidae</taxon>
        <taxon>Chaetothyriales</taxon>
        <taxon>Herpotrichiellaceae</taxon>
        <taxon>Cladophialophora</taxon>
    </lineage>
</organism>
<evidence type="ECO:0000256" key="4">
    <source>
        <dbReference type="ARBA" id="ARBA00022857"/>
    </source>
</evidence>
<keyword evidence="3" id="KW-0288">FMN</keyword>
<dbReference type="VEuPathDB" id="FungiDB:PV07_12523"/>
<reference evidence="7 8" key="1">
    <citation type="submission" date="2015-01" db="EMBL/GenBank/DDBJ databases">
        <title>The Genome Sequence of Cladophialophora immunda CBS83496.</title>
        <authorList>
            <consortium name="The Broad Institute Genomics Platform"/>
            <person name="Cuomo C."/>
            <person name="de Hoog S."/>
            <person name="Gorbushina A."/>
            <person name="Stielow B."/>
            <person name="Teixiera M."/>
            <person name="Abouelleil A."/>
            <person name="Chapman S.B."/>
            <person name="Priest M."/>
            <person name="Young S.K."/>
            <person name="Wortman J."/>
            <person name="Nusbaum C."/>
            <person name="Birren B."/>
        </authorList>
    </citation>
    <scope>NUCLEOTIDE SEQUENCE [LARGE SCALE GENOMIC DNA]</scope>
    <source>
        <strain evidence="7 8">CBS 83496</strain>
    </source>
</reference>
<evidence type="ECO:0000256" key="1">
    <source>
        <dbReference type="ARBA" id="ARBA00001917"/>
    </source>
</evidence>
<dbReference type="CDD" id="cd02932">
    <property type="entry name" value="OYE_YqiM_FMN"/>
    <property type="match status" value="1"/>
</dbReference>